<dbReference type="EMBL" id="BGPR01027800">
    <property type="protein sequence ID" value="GBN98571.1"/>
    <property type="molecule type" value="Genomic_DNA"/>
</dbReference>
<dbReference type="OrthoDB" id="6436917at2759"/>
<gene>
    <name evidence="1" type="ORF">AVEN_39665_1</name>
</gene>
<sequence length="218" mass="24531">MKAPLLVKAFLIRTTFMRGHLAIPYDTLPHAYQKRFSVHVWAGIVGDHLIGPYLQPFRMDRRTCLTFLQQVLPELLQPVAANIQAGIWFQHDGAPPHFILDVRRALDAKFPRRWIGRGGPTHWTAHSPDISSLDFFLWGRLRSLVYESPIDFDKDLVARISVAAGAIREMPAPSEKCRVCLKKCDARYIAGVTPALPQVVALLSSLCNFATHAVNKII</sequence>
<name>A0A4Y2TEA4_ARAVE</name>
<dbReference type="InterPro" id="IPR036397">
    <property type="entry name" value="RNaseH_sf"/>
</dbReference>
<evidence type="ECO:0000313" key="1">
    <source>
        <dbReference type="EMBL" id="GBN98571.1"/>
    </source>
</evidence>
<dbReference type="Gene3D" id="3.30.420.10">
    <property type="entry name" value="Ribonuclease H-like superfamily/Ribonuclease H"/>
    <property type="match status" value="1"/>
</dbReference>
<evidence type="ECO:0000313" key="2">
    <source>
        <dbReference type="Proteomes" id="UP000499080"/>
    </source>
</evidence>
<evidence type="ECO:0008006" key="3">
    <source>
        <dbReference type="Google" id="ProtNLM"/>
    </source>
</evidence>
<dbReference type="PANTHER" id="PTHR47326:SF1">
    <property type="entry name" value="HTH PSQ-TYPE DOMAIN-CONTAINING PROTEIN"/>
    <property type="match status" value="1"/>
</dbReference>
<dbReference type="GO" id="GO:0003676">
    <property type="term" value="F:nucleic acid binding"/>
    <property type="evidence" value="ECO:0007669"/>
    <property type="project" value="InterPro"/>
</dbReference>
<comment type="caution">
    <text evidence="1">The sequence shown here is derived from an EMBL/GenBank/DDBJ whole genome shotgun (WGS) entry which is preliminary data.</text>
</comment>
<reference evidence="1 2" key="1">
    <citation type="journal article" date="2019" name="Sci. Rep.">
        <title>Orb-weaving spider Araneus ventricosus genome elucidates the spidroin gene catalogue.</title>
        <authorList>
            <person name="Kono N."/>
            <person name="Nakamura H."/>
            <person name="Ohtoshi R."/>
            <person name="Moran D.A.P."/>
            <person name="Shinohara A."/>
            <person name="Yoshida Y."/>
            <person name="Fujiwara M."/>
            <person name="Mori M."/>
            <person name="Tomita M."/>
            <person name="Arakawa K."/>
        </authorList>
    </citation>
    <scope>NUCLEOTIDE SEQUENCE [LARGE SCALE GENOMIC DNA]</scope>
</reference>
<protein>
    <recommendedName>
        <fullName evidence="3">Transposable element Tc3 transposase</fullName>
    </recommendedName>
</protein>
<keyword evidence="2" id="KW-1185">Reference proteome</keyword>
<proteinExistence type="predicted"/>
<dbReference type="Proteomes" id="UP000499080">
    <property type="component" value="Unassembled WGS sequence"/>
</dbReference>
<accession>A0A4Y2TEA4</accession>
<organism evidence="1 2">
    <name type="scientific">Araneus ventricosus</name>
    <name type="common">Orbweaver spider</name>
    <name type="synonym">Epeira ventricosa</name>
    <dbReference type="NCBI Taxonomy" id="182803"/>
    <lineage>
        <taxon>Eukaryota</taxon>
        <taxon>Metazoa</taxon>
        <taxon>Ecdysozoa</taxon>
        <taxon>Arthropoda</taxon>
        <taxon>Chelicerata</taxon>
        <taxon>Arachnida</taxon>
        <taxon>Araneae</taxon>
        <taxon>Araneomorphae</taxon>
        <taxon>Entelegynae</taxon>
        <taxon>Araneoidea</taxon>
        <taxon>Araneidae</taxon>
        <taxon>Araneus</taxon>
    </lineage>
</organism>
<dbReference type="AlphaFoldDB" id="A0A4Y2TEA4"/>
<dbReference type="PANTHER" id="PTHR47326">
    <property type="entry name" value="TRANSPOSABLE ELEMENT TC3 TRANSPOSASE-LIKE PROTEIN"/>
    <property type="match status" value="1"/>
</dbReference>